<dbReference type="PROSITE" id="PS00622">
    <property type="entry name" value="HTH_LUXR_1"/>
    <property type="match status" value="1"/>
</dbReference>
<evidence type="ECO:0000313" key="5">
    <source>
        <dbReference type="EMBL" id="ADD40864.1"/>
    </source>
</evidence>
<gene>
    <name evidence="5" type="ordered locus">Snas_1154</name>
</gene>
<dbReference type="HOGENOM" id="CLU_851606_0_0_11"/>
<dbReference type="SMART" id="SM00382">
    <property type="entry name" value="AAA"/>
    <property type="match status" value="1"/>
</dbReference>
<dbReference type="SUPFAM" id="SSF46894">
    <property type="entry name" value="C-terminal effector domain of the bipartite response regulators"/>
    <property type="match status" value="1"/>
</dbReference>
<dbReference type="InterPro" id="IPR003593">
    <property type="entry name" value="AAA+_ATPase"/>
</dbReference>
<dbReference type="PANTHER" id="PTHR44688:SF16">
    <property type="entry name" value="DNA-BINDING TRANSCRIPTIONAL ACTIVATOR DEVR_DOSR"/>
    <property type="match status" value="1"/>
</dbReference>
<dbReference type="eggNOG" id="COG2197">
    <property type="taxonomic scope" value="Bacteria"/>
</dbReference>
<dbReference type="PRINTS" id="PR00038">
    <property type="entry name" value="HTHLUXR"/>
</dbReference>
<evidence type="ECO:0000256" key="3">
    <source>
        <dbReference type="ARBA" id="ARBA00023163"/>
    </source>
</evidence>
<proteinExistence type="predicted"/>
<evidence type="ECO:0000313" key="6">
    <source>
        <dbReference type="Proteomes" id="UP000000844"/>
    </source>
</evidence>
<dbReference type="GO" id="GO:0003677">
    <property type="term" value="F:DNA binding"/>
    <property type="evidence" value="ECO:0007669"/>
    <property type="project" value="UniProtKB-KW"/>
</dbReference>
<dbReference type="GO" id="GO:0006355">
    <property type="term" value="P:regulation of DNA-templated transcription"/>
    <property type="evidence" value="ECO:0007669"/>
    <property type="project" value="InterPro"/>
</dbReference>
<keyword evidence="1" id="KW-0805">Transcription regulation</keyword>
<dbReference type="Pfam" id="PF13191">
    <property type="entry name" value="AAA_16"/>
    <property type="match status" value="1"/>
</dbReference>
<dbReference type="InterPro" id="IPR000792">
    <property type="entry name" value="Tscrpt_reg_LuxR_C"/>
</dbReference>
<dbReference type="SMART" id="SM00421">
    <property type="entry name" value="HTH_LUXR"/>
    <property type="match status" value="1"/>
</dbReference>
<dbReference type="PANTHER" id="PTHR44688">
    <property type="entry name" value="DNA-BINDING TRANSCRIPTIONAL ACTIVATOR DEVR_DOSR"/>
    <property type="match status" value="1"/>
</dbReference>
<dbReference type="Gene3D" id="1.10.10.10">
    <property type="entry name" value="Winged helix-like DNA-binding domain superfamily/Winged helix DNA-binding domain"/>
    <property type="match status" value="1"/>
</dbReference>
<keyword evidence="2" id="KW-0238">DNA-binding</keyword>
<dbReference type="AlphaFoldDB" id="D3QB47"/>
<reference evidence="5 6" key="1">
    <citation type="journal article" date="2009" name="Stand. Genomic Sci.">
        <title>Complete genome sequence of Stackebrandtia nassauensis type strain (LLR-40K-21).</title>
        <authorList>
            <person name="Munk C."/>
            <person name="Lapidus A."/>
            <person name="Copeland A."/>
            <person name="Jando M."/>
            <person name="Mayilraj S."/>
            <person name="Glavina Del Rio T."/>
            <person name="Nolan M."/>
            <person name="Chen F."/>
            <person name="Lucas S."/>
            <person name="Tice H."/>
            <person name="Cheng J.F."/>
            <person name="Han C."/>
            <person name="Detter J.C."/>
            <person name="Bruce D."/>
            <person name="Goodwin L."/>
            <person name="Chain P."/>
            <person name="Pitluck S."/>
            <person name="Goker M."/>
            <person name="Ovchinikova G."/>
            <person name="Pati A."/>
            <person name="Ivanova N."/>
            <person name="Mavromatis K."/>
            <person name="Chen A."/>
            <person name="Palaniappan K."/>
            <person name="Land M."/>
            <person name="Hauser L."/>
            <person name="Chang Y.J."/>
            <person name="Jeffries C.D."/>
            <person name="Bristow J."/>
            <person name="Eisen J.A."/>
            <person name="Markowitz V."/>
            <person name="Hugenholtz P."/>
            <person name="Kyrpides N.C."/>
            <person name="Klenk H.P."/>
        </authorList>
    </citation>
    <scope>NUCLEOTIDE SEQUENCE [LARGE SCALE GENOMIC DNA]</scope>
    <source>
        <strain evidence="6">DSM 44728 / CIP 108903 / NRRL B-16338 / NBRC 102104 / LLR-40K-21</strain>
    </source>
</reference>
<dbReference type="Pfam" id="PF00196">
    <property type="entry name" value="GerE"/>
    <property type="match status" value="1"/>
</dbReference>
<dbReference type="Proteomes" id="UP000000844">
    <property type="component" value="Chromosome"/>
</dbReference>
<dbReference type="EMBL" id="CP001778">
    <property type="protein sequence ID" value="ADD40864.1"/>
    <property type="molecule type" value="Genomic_DNA"/>
</dbReference>
<dbReference type="InterPro" id="IPR036388">
    <property type="entry name" value="WH-like_DNA-bd_sf"/>
</dbReference>
<dbReference type="eggNOG" id="COG3840">
    <property type="taxonomic scope" value="Bacteria"/>
</dbReference>
<sequence length="386" mass="39874">MSTFPARAAQLDAITGAWAKLDGAPRTVVLTGPAGAGKSRLAAEALGLLDPVPGAVILGHARAGAPSPYDWLATALAGRPLSGLPASREALAWLTQSSDAPRLRLEPTALLKVAVAVVRHLLGDDPGVVVVEDVHALDPASLALIAELSRGEQPVLLLVLSRPADAERFPKAAAKLLKGLSETGRSQLITVEPLSDADVPPGEAAWARYAHALGLTTEAAPAALRGAARLLADGDAAAARRLVDACLGGHDDPGDDDVRLVLARSLLHLGRIESAASAARRAEGEAAAGLAATLKTITELTAREKEVLSCLAAGMSNRQVAKSLGISVRTVTVHVSNLLRKTGTGSRTEAALWAVEHGLSQDGHGDHAALPAPFCVTLTFKRYFGR</sequence>
<evidence type="ECO:0000256" key="1">
    <source>
        <dbReference type="ARBA" id="ARBA00023015"/>
    </source>
</evidence>
<keyword evidence="6" id="KW-1185">Reference proteome</keyword>
<dbReference type="InterPro" id="IPR027417">
    <property type="entry name" value="P-loop_NTPase"/>
</dbReference>
<accession>D3QB47</accession>
<protein>
    <submittedName>
        <fullName evidence="5">Transcriptional regulator, LuxR family</fullName>
    </submittedName>
</protein>
<keyword evidence="3" id="KW-0804">Transcription</keyword>
<dbReference type="STRING" id="446470.Snas_1154"/>
<feature type="domain" description="HTH luxR-type" evidence="4">
    <location>
        <begin position="293"/>
        <end position="358"/>
    </location>
</feature>
<name>D3QB47_STANL</name>
<dbReference type="InterPro" id="IPR041664">
    <property type="entry name" value="AAA_16"/>
</dbReference>
<dbReference type="InterPro" id="IPR016032">
    <property type="entry name" value="Sig_transdc_resp-reg_C-effctor"/>
</dbReference>
<evidence type="ECO:0000259" key="4">
    <source>
        <dbReference type="PROSITE" id="PS50043"/>
    </source>
</evidence>
<organism evidence="5 6">
    <name type="scientific">Stackebrandtia nassauensis (strain DSM 44728 / CIP 108903 / NRRL B-16338 / NBRC 102104 / LLR-40K-21)</name>
    <dbReference type="NCBI Taxonomy" id="446470"/>
    <lineage>
        <taxon>Bacteria</taxon>
        <taxon>Bacillati</taxon>
        <taxon>Actinomycetota</taxon>
        <taxon>Actinomycetes</taxon>
        <taxon>Glycomycetales</taxon>
        <taxon>Glycomycetaceae</taxon>
        <taxon>Stackebrandtia</taxon>
    </lineage>
</organism>
<dbReference type="RefSeq" id="WP_013016435.1">
    <property type="nucleotide sequence ID" value="NC_013947.1"/>
</dbReference>
<dbReference type="KEGG" id="sna:Snas_1154"/>
<dbReference type="PROSITE" id="PS50043">
    <property type="entry name" value="HTH_LUXR_2"/>
    <property type="match status" value="1"/>
</dbReference>
<evidence type="ECO:0000256" key="2">
    <source>
        <dbReference type="ARBA" id="ARBA00023125"/>
    </source>
</evidence>
<dbReference type="CDD" id="cd06170">
    <property type="entry name" value="LuxR_C_like"/>
    <property type="match status" value="1"/>
</dbReference>
<dbReference type="SUPFAM" id="SSF52540">
    <property type="entry name" value="P-loop containing nucleoside triphosphate hydrolases"/>
    <property type="match status" value="1"/>
</dbReference>